<proteinExistence type="predicted"/>
<feature type="region of interest" description="Disordered" evidence="1">
    <location>
        <begin position="222"/>
        <end position="284"/>
    </location>
</feature>
<dbReference type="InterPro" id="IPR018608">
    <property type="entry name" value="Gti1/Pac2"/>
</dbReference>
<reference evidence="2" key="1">
    <citation type="submission" date="2020-05" db="EMBL/GenBank/DDBJ databases">
        <title>Mycena genomes resolve the evolution of fungal bioluminescence.</title>
        <authorList>
            <person name="Tsai I.J."/>
        </authorList>
    </citation>
    <scope>NUCLEOTIDE SEQUENCE</scope>
    <source>
        <strain evidence="2">110903Hualien_Pintung</strain>
    </source>
</reference>
<organism evidence="2 3">
    <name type="scientific">Mycena chlorophos</name>
    <name type="common">Agaric fungus</name>
    <name type="synonym">Agaricus chlorophos</name>
    <dbReference type="NCBI Taxonomy" id="658473"/>
    <lineage>
        <taxon>Eukaryota</taxon>
        <taxon>Fungi</taxon>
        <taxon>Dikarya</taxon>
        <taxon>Basidiomycota</taxon>
        <taxon>Agaricomycotina</taxon>
        <taxon>Agaricomycetes</taxon>
        <taxon>Agaricomycetidae</taxon>
        <taxon>Agaricales</taxon>
        <taxon>Marasmiineae</taxon>
        <taxon>Mycenaceae</taxon>
        <taxon>Mycena</taxon>
    </lineage>
</organism>
<dbReference type="AlphaFoldDB" id="A0A8H6SJS5"/>
<name>A0A8H6SJS5_MYCCL</name>
<protein>
    <submittedName>
        <fullName evidence="2">Uncharacterized protein</fullName>
    </submittedName>
</protein>
<comment type="caution">
    <text evidence="2">The sequence shown here is derived from an EMBL/GenBank/DDBJ whole genome shotgun (WGS) entry which is preliminary data.</text>
</comment>
<evidence type="ECO:0000256" key="1">
    <source>
        <dbReference type="SAM" id="MobiDB-lite"/>
    </source>
</evidence>
<keyword evidence="3" id="KW-1185">Reference proteome</keyword>
<dbReference type="OrthoDB" id="5572844at2759"/>
<dbReference type="GO" id="GO:0003677">
    <property type="term" value="F:DNA binding"/>
    <property type="evidence" value="ECO:0007669"/>
    <property type="project" value="TreeGrafter"/>
</dbReference>
<dbReference type="Proteomes" id="UP000613580">
    <property type="component" value="Unassembled WGS sequence"/>
</dbReference>
<evidence type="ECO:0000313" key="2">
    <source>
        <dbReference type="EMBL" id="KAF7300696.1"/>
    </source>
</evidence>
<dbReference type="PANTHER" id="PTHR28027:SF2">
    <property type="entry name" value="TRANSCRIPTIONAL REGULATOR MIT1"/>
    <property type="match status" value="1"/>
</dbReference>
<evidence type="ECO:0000313" key="3">
    <source>
        <dbReference type="Proteomes" id="UP000613580"/>
    </source>
</evidence>
<dbReference type="EMBL" id="JACAZE010000013">
    <property type="protein sequence ID" value="KAF7300696.1"/>
    <property type="molecule type" value="Genomic_DNA"/>
</dbReference>
<gene>
    <name evidence="2" type="ORF">HMN09_00955300</name>
</gene>
<sequence>MQQPTLRNVRIRSTRDAIAVFYGVARNSLPLITRRLDAEERLAITAGTVFVWEENANSEASGLGMERWQVEECKADLSADPLAGRMAWGGDRVAFAMWVEPLVQTPTGKRLPMAQEFLFYHQKEDDVGEETVNPVTPWAQMMRKRSNRIAGSPSATRKASETQRLIKQTFSVLVSLPKDRPAGIVRKWHLTAYFNQETLNELDTIDDLRLLETPVPEGWFRSARATKNRRDNRTLSDPAAPGVALSSPTSDQPLSMPFNAAPAAQRRYRGQGATPRSVGENPSPLVIPVPLNAATRPPVFLENPMERTARLVPLEYLQNASVQNRRNPTDEQLLRRLG</sequence>
<dbReference type="PANTHER" id="PTHR28027">
    <property type="entry name" value="TRANSCRIPTIONAL REGULATOR MIT1"/>
    <property type="match status" value="1"/>
</dbReference>
<accession>A0A8H6SJS5</accession>
<dbReference type="Pfam" id="PF09729">
    <property type="entry name" value="Gti1_Pac2"/>
    <property type="match status" value="1"/>
</dbReference>